<organism evidence="1 2">
    <name type="scientific">Natronorubrum texcoconense</name>
    <dbReference type="NCBI Taxonomy" id="1095776"/>
    <lineage>
        <taxon>Archaea</taxon>
        <taxon>Methanobacteriati</taxon>
        <taxon>Methanobacteriota</taxon>
        <taxon>Stenosarchaea group</taxon>
        <taxon>Halobacteria</taxon>
        <taxon>Halobacteriales</taxon>
        <taxon>Natrialbaceae</taxon>
        <taxon>Natronorubrum</taxon>
    </lineage>
</organism>
<proteinExistence type="predicted"/>
<keyword evidence="2" id="KW-1185">Reference proteome</keyword>
<sequence length="79" mass="8703">MEASRLKVRKTETSGIDVDVFDADELIEESTRVFSENDDLESRLVGGVAVFQRGDHGRRVGSELIIGGCREGPTLPARR</sequence>
<evidence type="ECO:0000313" key="1">
    <source>
        <dbReference type="EMBL" id="SDK92248.1"/>
    </source>
</evidence>
<evidence type="ECO:0000313" key="2">
    <source>
        <dbReference type="Proteomes" id="UP000198882"/>
    </source>
</evidence>
<dbReference type="Proteomes" id="UP000198882">
    <property type="component" value="Unassembled WGS sequence"/>
</dbReference>
<reference evidence="2" key="1">
    <citation type="submission" date="2016-10" db="EMBL/GenBank/DDBJ databases">
        <authorList>
            <person name="Varghese N."/>
            <person name="Submissions S."/>
        </authorList>
    </citation>
    <scope>NUCLEOTIDE SEQUENCE [LARGE SCALE GENOMIC DNA]</scope>
    <source>
        <strain evidence="2">B4,CECT 8067,JCM 17497</strain>
    </source>
</reference>
<protein>
    <submittedName>
        <fullName evidence="1">Uncharacterized protein</fullName>
    </submittedName>
</protein>
<dbReference type="RefSeq" id="WP_090311589.1">
    <property type="nucleotide sequence ID" value="NZ_FNFE01000008.1"/>
</dbReference>
<gene>
    <name evidence="1" type="ORF">SAMN04515672_4299</name>
</gene>
<accession>A0A1G9FV56</accession>
<dbReference type="EMBL" id="FNFE01000008">
    <property type="protein sequence ID" value="SDK92248.1"/>
    <property type="molecule type" value="Genomic_DNA"/>
</dbReference>
<dbReference type="STRING" id="1095776.SAMN04515672_4299"/>
<name>A0A1G9FV56_9EURY</name>
<dbReference type="AlphaFoldDB" id="A0A1G9FV56"/>